<dbReference type="OrthoDB" id="409640at2759"/>
<dbReference type="EMBL" id="CAJNJA010029896">
    <property type="protein sequence ID" value="CAE7635769.1"/>
    <property type="molecule type" value="Genomic_DNA"/>
</dbReference>
<proteinExistence type="predicted"/>
<comment type="caution">
    <text evidence="1">The sequence shown here is derived from an EMBL/GenBank/DDBJ whole genome shotgun (WGS) entry which is preliminary data.</text>
</comment>
<evidence type="ECO:0000313" key="2">
    <source>
        <dbReference type="Proteomes" id="UP000601435"/>
    </source>
</evidence>
<keyword evidence="2" id="KW-1185">Reference proteome</keyword>
<evidence type="ECO:0000313" key="1">
    <source>
        <dbReference type="EMBL" id="CAE7635769.1"/>
    </source>
</evidence>
<name>A0A812VPJ6_9DINO</name>
<sequence length="94" mass="10559">MVEVLMAMSDAMNRGSHDMWIAARYVNFRYRYATWTVTQTSNGPDAKAFHRCVCAALSWQPGLGDALRDHLERLLDGWASGSAEKLRNDAKALI</sequence>
<reference evidence="1" key="1">
    <citation type="submission" date="2021-02" db="EMBL/GenBank/DDBJ databases">
        <authorList>
            <person name="Dougan E. K."/>
            <person name="Rhodes N."/>
            <person name="Thang M."/>
            <person name="Chan C."/>
        </authorList>
    </citation>
    <scope>NUCLEOTIDE SEQUENCE</scope>
</reference>
<protein>
    <submittedName>
        <fullName evidence="1">Uncharacterized protein</fullName>
    </submittedName>
</protein>
<accession>A0A812VPJ6</accession>
<dbReference type="AlphaFoldDB" id="A0A812VPJ6"/>
<organism evidence="1 2">
    <name type="scientific">Symbiodinium necroappetens</name>
    <dbReference type="NCBI Taxonomy" id="1628268"/>
    <lineage>
        <taxon>Eukaryota</taxon>
        <taxon>Sar</taxon>
        <taxon>Alveolata</taxon>
        <taxon>Dinophyceae</taxon>
        <taxon>Suessiales</taxon>
        <taxon>Symbiodiniaceae</taxon>
        <taxon>Symbiodinium</taxon>
    </lineage>
</organism>
<dbReference type="Proteomes" id="UP000601435">
    <property type="component" value="Unassembled WGS sequence"/>
</dbReference>
<gene>
    <name evidence="1" type="ORF">SNEC2469_LOCUS17939</name>
</gene>